<dbReference type="OrthoDB" id="5507286at2"/>
<organism evidence="2 3">
    <name type="scientific">Persicimonas caeni</name>
    <dbReference type="NCBI Taxonomy" id="2292766"/>
    <lineage>
        <taxon>Bacteria</taxon>
        <taxon>Deltaproteobacteria</taxon>
        <taxon>Bradymonadales</taxon>
        <taxon>Bradymonadaceae</taxon>
        <taxon>Persicimonas</taxon>
    </lineage>
</organism>
<feature type="domain" description="eCIS core" evidence="1">
    <location>
        <begin position="20"/>
        <end position="64"/>
    </location>
</feature>
<reference evidence="2 3" key="1">
    <citation type="submission" date="2019-06" db="EMBL/GenBank/DDBJ databases">
        <title>Persicimonas caeni gen. nov., sp. nov., a predatory bacterium isolated from solar saltern.</title>
        <authorList>
            <person name="Wang S."/>
        </authorList>
    </citation>
    <scope>NUCLEOTIDE SEQUENCE [LARGE SCALE GENOMIC DNA]</scope>
    <source>
        <strain evidence="2 3">YN101</strain>
    </source>
</reference>
<sequence length="119" mass="13345">MLIRRTPMLGEIRDAASVVAYAALKTRASGITLGNRVFIRREFFSDDGDIPLDLVAHEVAHVVQFLRDGTLPFLLRYVRDYAFGLTKGLGDRSAYMAIPYEVEARQVANALPLYVVRSE</sequence>
<evidence type="ECO:0000313" key="2">
    <source>
        <dbReference type="EMBL" id="QDG49236.1"/>
    </source>
</evidence>
<dbReference type="InterPro" id="IPR025295">
    <property type="entry name" value="eCIS_core_dom"/>
</dbReference>
<dbReference type="Pfam" id="PF13699">
    <property type="entry name" value="eCIS_core"/>
    <property type="match status" value="1"/>
</dbReference>
<accession>A0A5B8XZ67</accession>
<gene>
    <name evidence="2" type="ORF">FIV42_00310</name>
</gene>
<keyword evidence="3" id="KW-1185">Reference proteome</keyword>
<dbReference type="Proteomes" id="UP000315995">
    <property type="component" value="Chromosome"/>
</dbReference>
<dbReference type="RefSeq" id="WP_141195735.1">
    <property type="nucleotide sequence ID" value="NZ_CP041186.1"/>
</dbReference>
<dbReference type="EMBL" id="CP041186">
    <property type="protein sequence ID" value="QDG49236.1"/>
    <property type="molecule type" value="Genomic_DNA"/>
</dbReference>
<dbReference type="AlphaFoldDB" id="A0A4Y6PLP4"/>
<name>A0A4Y6PLP4_PERCE</name>
<accession>A0A4Y6PLP4</accession>
<evidence type="ECO:0000259" key="1">
    <source>
        <dbReference type="Pfam" id="PF13699"/>
    </source>
</evidence>
<evidence type="ECO:0000313" key="3">
    <source>
        <dbReference type="Proteomes" id="UP000315995"/>
    </source>
</evidence>
<proteinExistence type="predicted"/>
<protein>
    <submittedName>
        <fullName evidence="2">DUF4157 domain-containing protein</fullName>
    </submittedName>
</protein>